<protein>
    <submittedName>
        <fullName evidence="1">Uncharacterized protein</fullName>
    </submittedName>
</protein>
<dbReference type="Proteomes" id="UP000324974">
    <property type="component" value="Chromosome"/>
</dbReference>
<dbReference type="EMBL" id="CP042425">
    <property type="protein sequence ID" value="QEL20509.1"/>
    <property type="molecule type" value="Genomic_DNA"/>
</dbReference>
<dbReference type="RefSeq" id="WP_149114804.1">
    <property type="nucleotide sequence ID" value="NZ_CP042425.1"/>
</dbReference>
<dbReference type="KEGG" id="lrs:PX52LOC_07613"/>
<evidence type="ECO:0000313" key="1">
    <source>
        <dbReference type="EMBL" id="QEL20509.1"/>
    </source>
</evidence>
<name>A0A5C1AM71_9BACT</name>
<keyword evidence="2" id="KW-1185">Reference proteome</keyword>
<evidence type="ECO:0000313" key="2">
    <source>
        <dbReference type="Proteomes" id="UP000324974"/>
    </source>
</evidence>
<proteinExistence type="predicted"/>
<gene>
    <name evidence="1" type="ORF">PX52LOC_07613</name>
</gene>
<sequence>MQTNVVEFAGVFYAATYRVQGNQVVLLGTHKSDRGGVRAWLRRNGYAASGAYLFPAAGTLPGFFMKPYASDLYYRVDPATGQADGDALTEFGDPVTVTERDGFRDAV</sequence>
<accession>A0A5C1AM71</accession>
<organism evidence="1 2">
    <name type="scientific">Limnoglobus roseus</name>
    <dbReference type="NCBI Taxonomy" id="2598579"/>
    <lineage>
        <taxon>Bacteria</taxon>
        <taxon>Pseudomonadati</taxon>
        <taxon>Planctomycetota</taxon>
        <taxon>Planctomycetia</taxon>
        <taxon>Gemmatales</taxon>
        <taxon>Gemmataceae</taxon>
        <taxon>Limnoglobus</taxon>
    </lineage>
</organism>
<reference evidence="2" key="1">
    <citation type="submission" date="2019-08" db="EMBL/GenBank/DDBJ databases">
        <title>Limnoglobus roseus gen. nov., sp. nov., a novel freshwater planctomycete with a giant genome from the family Gemmataceae.</title>
        <authorList>
            <person name="Kulichevskaya I.S."/>
            <person name="Naumoff D.G."/>
            <person name="Miroshnikov K."/>
            <person name="Ivanova A."/>
            <person name="Philippov D.A."/>
            <person name="Hakobyan A."/>
            <person name="Rijpstra I.C."/>
            <person name="Sinninghe Damste J.S."/>
            <person name="Liesack W."/>
            <person name="Dedysh S.N."/>
        </authorList>
    </citation>
    <scope>NUCLEOTIDE SEQUENCE [LARGE SCALE GENOMIC DNA]</scope>
    <source>
        <strain evidence="2">PX52</strain>
    </source>
</reference>
<dbReference type="AlphaFoldDB" id="A0A5C1AM71"/>